<evidence type="ECO:0000256" key="1">
    <source>
        <dbReference type="SAM" id="Phobius"/>
    </source>
</evidence>
<evidence type="ECO:0000313" key="2">
    <source>
        <dbReference type="EMBL" id="KAH7126402.1"/>
    </source>
</evidence>
<name>A0A9P9DWQ0_9HYPO</name>
<organism evidence="2 3">
    <name type="scientific">Dactylonectria estremocensis</name>
    <dbReference type="NCBI Taxonomy" id="1079267"/>
    <lineage>
        <taxon>Eukaryota</taxon>
        <taxon>Fungi</taxon>
        <taxon>Dikarya</taxon>
        <taxon>Ascomycota</taxon>
        <taxon>Pezizomycotina</taxon>
        <taxon>Sordariomycetes</taxon>
        <taxon>Hypocreomycetidae</taxon>
        <taxon>Hypocreales</taxon>
        <taxon>Nectriaceae</taxon>
        <taxon>Dactylonectria</taxon>
    </lineage>
</organism>
<dbReference type="AlphaFoldDB" id="A0A9P9DWQ0"/>
<keyword evidence="1" id="KW-0472">Membrane</keyword>
<accession>A0A9P9DWQ0</accession>
<keyword evidence="1" id="KW-0812">Transmembrane</keyword>
<comment type="caution">
    <text evidence="2">The sequence shown here is derived from an EMBL/GenBank/DDBJ whole genome shotgun (WGS) entry which is preliminary data.</text>
</comment>
<dbReference type="EMBL" id="JAGMUU010000023">
    <property type="protein sequence ID" value="KAH7126402.1"/>
    <property type="molecule type" value="Genomic_DNA"/>
</dbReference>
<protein>
    <submittedName>
        <fullName evidence="2">Uncharacterized protein</fullName>
    </submittedName>
</protein>
<evidence type="ECO:0000313" key="3">
    <source>
        <dbReference type="Proteomes" id="UP000717696"/>
    </source>
</evidence>
<proteinExistence type="predicted"/>
<keyword evidence="1" id="KW-1133">Transmembrane helix</keyword>
<keyword evidence="3" id="KW-1185">Reference proteome</keyword>
<dbReference type="Proteomes" id="UP000717696">
    <property type="component" value="Unassembled WGS sequence"/>
</dbReference>
<feature type="transmembrane region" description="Helical" evidence="1">
    <location>
        <begin position="38"/>
        <end position="59"/>
    </location>
</feature>
<sequence>MSSLPMLGRQLSHPWRYTAQLEEGGPRRGTLIYPRCQIYSSFLFSMWFWSLFVLILWHVSPLVSEVQCEFILFTTKPRCMAGWVSVLRGKGKREQVMRWPNRITPTCSAHTDTKGRSRHSAASRRSIARACGDAAAPPPRAIRSDTSISMQVAPLSRTRRRCFCSSRSLFLAVGRWFFVEGYIGNRGNLTRAAARLQVSRFNASDMRDEVFQLLLVT</sequence>
<reference evidence="2" key="1">
    <citation type="journal article" date="2021" name="Nat. Commun.">
        <title>Genetic determinants of endophytism in the Arabidopsis root mycobiome.</title>
        <authorList>
            <person name="Mesny F."/>
            <person name="Miyauchi S."/>
            <person name="Thiergart T."/>
            <person name="Pickel B."/>
            <person name="Atanasova L."/>
            <person name="Karlsson M."/>
            <person name="Huettel B."/>
            <person name="Barry K.W."/>
            <person name="Haridas S."/>
            <person name="Chen C."/>
            <person name="Bauer D."/>
            <person name="Andreopoulos W."/>
            <person name="Pangilinan J."/>
            <person name="LaButti K."/>
            <person name="Riley R."/>
            <person name="Lipzen A."/>
            <person name="Clum A."/>
            <person name="Drula E."/>
            <person name="Henrissat B."/>
            <person name="Kohler A."/>
            <person name="Grigoriev I.V."/>
            <person name="Martin F.M."/>
            <person name="Hacquard S."/>
        </authorList>
    </citation>
    <scope>NUCLEOTIDE SEQUENCE</scope>
    <source>
        <strain evidence="2">MPI-CAGE-AT-0021</strain>
    </source>
</reference>
<gene>
    <name evidence="2" type="ORF">B0J13DRAFT_148313</name>
</gene>